<reference evidence="3" key="1">
    <citation type="submission" date="2016-06" db="UniProtKB">
        <authorList>
            <consortium name="WormBaseParasite"/>
        </authorList>
    </citation>
    <scope>IDENTIFICATION</scope>
</reference>
<dbReference type="EMBL" id="UZAJ01001876">
    <property type="protein sequence ID" value="VDO34943.1"/>
    <property type="molecule type" value="Genomic_DNA"/>
</dbReference>
<protein>
    <submittedName>
        <fullName evidence="3">Chorein_N domain-containing protein</fullName>
    </submittedName>
</protein>
<dbReference type="WBParaSite" id="OFLC_0000299801-mRNA-1">
    <property type="protein sequence ID" value="OFLC_0000299801-mRNA-1"/>
    <property type="gene ID" value="OFLC_0000299801"/>
</dbReference>
<organism evidence="3">
    <name type="scientific">Onchocerca flexuosa</name>
    <dbReference type="NCBI Taxonomy" id="387005"/>
    <lineage>
        <taxon>Eukaryota</taxon>
        <taxon>Metazoa</taxon>
        <taxon>Ecdysozoa</taxon>
        <taxon>Nematoda</taxon>
        <taxon>Chromadorea</taxon>
        <taxon>Rhabditida</taxon>
        <taxon>Spirurina</taxon>
        <taxon>Spiruromorpha</taxon>
        <taxon>Filarioidea</taxon>
        <taxon>Onchocercidae</taxon>
        <taxon>Onchocerca</taxon>
    </lineage>
</organism>
<accession>A0A183H688</accession>
<keyword evidence="2" id="KW-1185">Reference proteome</keyword>
<evidence type="ECO:0000313" key="2">
    <source>
        <dbReference type="Proteomes" id="UP000267606"/>
    </source>
</evidence>
<evidence type="ECO:0000313" key="1">
    <source>
        <dbReference type="EMBL" id="VDO34943.1"/>
    </source>
</evidence>
<dbReference type="Proteomes" id="UP000267606">
    <property type="component" value="Unassembled WGS sequence"/>
</dbReference>
<gene>
    <name evidence="1" type="ORF">OFLC_LOCUS2999</name>
</gene>
<reference evidence="1 2" key="2">
    <citation type="submission" date="2018-11" db="EMBL/GenBank/DDBJ databases">
        <authorList>
            <consortium name="Pathogen Informatics"/>
        </authorList>
    </citation>
    <scope>NUCLEOTIDE SEQUENCE [LARGE SCALE GENOMIC DNA]</scope>
</reference>
<proteinExistence type="predicted"/>
<sequence>MPYPQWGVGESGLYQTNKFFLILSRNTRGLIGEEKMLENLVAWVLNNYVGEYLENLNTDQLSIALLQGQVELENVPLKKSALCKFDVPLKKKLENSGTFIAFLHGTHCFPMWSLLSYVELSVVDCGFALANYPSLLKKKFFI</sequence>
<dbReference type="AlphaFoldDB" id="A0A183H688"/>
<evidence type="ECO:0000313" key="3">
    <source>
        <dbReference type="WBParaSite" id="OFLC_0000299801-mRNA-1"/>
    </source>
</evidence>
<name>A0A183H688_9BILA</name>